<keyword evidence="4 10" id="KW-0812">Transmembrane</keyword>
<comment type="similarity">
    <text evidence="2">Belongs to the EccB family.</text>
</comment>
<evidence type="ECO:0000256" key="9">
    <source>
        <dbReference type="ARBA" id="ARBA00023136"/>
    </source>
</evidence>
<name>A0A7W7C6X7_9PSEU</name>
<reference evidence="11 12" key="1">
    <citation type="submission" date="2020-08" db="EMBL/GenBank/DDBJ databases">
        <title>Sequencing the genomes of 1000 actinobacteria strains.</title>
        <authorList>
            <person name="Klenk H.-P."/>
        </authorList>
    </citation>
    <scope>NUCLEOTIDE SEQUENCE [LARGE SCALE GENOMIC DNA]</scope>
    <source>
        <strain evidence="11 12">DSM 44230</strain>
    </source>
</reference>
<evidence type="ECO:0000256" key="10">
    <source>
        <dbReference type="SAM" id="Phobius"/>
    </source>
</evidence>
<dbReference type="Gene3D" id="3.30.2390.20">
    <property type="entry name" value="Type VII secretion system EccB, repeat 1 domain"/>
    <property type="match status" value="1"/>
</dbReference>
<evidence type="ECO:0000313" key="12">
    <source>
        <dbReference type="Proteomes" id="UP000533598"/>
    </source>
</evidence>
<dbReference type="GO" id="GO:0005524">
    <property type="term" value="F:ATP binding"/>
    <property type="evidence" value="ECO:0007669"/>
    <property type="project" value="UniProtKB-KW"/>
</dbReference>
<evidence type="ECO:0000256" key="7">
    <source>
        <dbReference type="ARBA" id="ARBA00022840"/>
    </source>
</evidence>
<evidence type="ECO:0000256" key="4">
    <source>
        <dbReference type="ARBA" id="ARBA00022692"/>
    </source>
</evidence>
<dbReference type="GO" id="GO:0005886">
    <property type="term" value="C:plasma membrane"/>
    <property type="evidence" value="ECO:0007669"/>
    <property type="project" value="UniProtKB-SubCell"/>
</dbReference>
<evidence type="ECO:0000256" key="8">
    <source>
        <dbReference type="ARBA" id="ARBA00022989"/>
    </source>
</evidence>
<evidence type="ECO:0000256" key="5">
    <source>
        <dbReference type="ARBA" id="ARBA00022741"/>
    </source>
</evidence>
<evidence type="ECO:0000313" key="11">
    <source>
        <dbReference type="EMBL" id="MBB4674314.1"/>
    </source>
</evidence>
<keyword evidence="9 10" id="KW-0472">Membrane</keyword>
<dbReference type="EMBL" id="JACHMH010000001">
    <property type="protein sequence ID" value="MBB4674314.1"/>
    <property type="molecule type" value="Genomic_DNA"/>
</dbReference>
<dbReference type="GO" id="GO:0005576">
    <property type="term" value="C:extracellular region"/>
    <property type="evidence" value="ECO:0007669"/>
    <property type="project" value="TreeGrafter"/>
</dbReference>
<comment type="caution">
    <text evidence="11">The sequence shown here is derived from an EMBL/GenBank/DDBJ whole genome shotgun (WGS) entry which is preliminary data.</text>
</comment>
<dbReference type="AlphaFoldDB" id="A0A7W7C6X7"/>
<evidence type="ECO:0000256" key="2">
    <source>
        <dbReference type="ARBA" id="ARBA00008149"/>
    </source>
</evidence>
<dbReference type="InterPro" id="IPR044857">
    <property type="entry name" value="T7SS_EccB_R1"/>
</dbReference>
<dbReference type="NCBIfam" id="TIGR03919">
    <property type="entry name" value="T7SS_EccB"/>
    <property type="match status" value="1"/>
</dbReference>
<dbReference type="GO" id="GO:0016787">
    <property type="term" value="F:hydrolase activity"/>
    <property type="evidence" value="ECO:0007669"/>
    <property type="project" value="UniProtKB-KW"/>
</dbReference>
<dbReference type="InterPro" id="IPR042485">
    <property type="entry name" value="T7SS_EccB_R3"/>
</dbReference>
<keyword evidence="7" id="KW-0067">ATP-binding</keyword>
<dbReference type="Proteomes" id="UP000533598">
    <property type="component" value="Unassembled WGS sequence"/>
</dbReference>
<organism evidence="11 12">
    <name type="scientific">Crossiella cryophila</name>
    <dbReference type="NCBI Taxonomy" id="43355"/>
    <lineage>
        <taxon>Bacteria</taxon>
        <taxon>Bacillati</taxon>
        <taxon>Actinomycetota</taxon>
        <taxon>Actinomycetes</taxon>
        <taxon>Pseudonocardiales</taxon>
        <taxon>Pseudonocardiaceae</taxon>
        <taxon>Crossiella</taxon>
    </lineage>
</organism>
<dbReference type="PANTHER" id="PTHR40765:SF2">
    <property type="entry name" value="ESX-2 SECRETION SYSTEM ATPASE ECCB2"/>
    <property type="match status" value="1"/>
</dbReference>
<evidence type="ECO:0000256" key="3">
    <source>
        <dbReference type="ARBA" id="ARBA00022475"/>
    </source>
</evidence>
<keyword evidence="12" id="KW-1185">Reference proteome</keyword>
<accession>A0A7W7C6X7</accession>
<gene>
    <name evidence="11" type="ORF">HNR67_000432</name>
</gene>
<proteinExistence type="inferred from homology"/>
<keyword evidence="6" id="KW-0378">Hydrolase</keyword>
<keyword evidence="5" id="KW-0547">Nucleotide-binding</keyword>
<dbReference type="InterPro" id="IPR007795">
    <property type="entry name" value="T7SS_EccB"/>
</dbReference>
<dbReference type="PANTHER" id="PTHR40765">
    <property type="entry name" value="ESX-2 SECRETION SYSTEM ATPASE ECCB2"/>
    <property type="match status" value="1"/>
</dbReference>
<dbReference type="Pfam" id="PF05108">
    <property type="entry name" value="T7SS_ESX1_EccB"/>
    <property type="match status" value="1"/>
</dbReference>
<sequence length="501" mass="52252">MESALVRKDAVMLHEPTRTQTRATVVGAILAAVCVLGFLVYGYLDPTGKVPPENGIVISKQSGAVYVAINNPTKMLVATPNMASAKLLLLAMGGGAAGQGATPTTVDEGALTGVSRGAFTGIPGAPELLPTPEQLVSPDWGVCDQLTVDQSAVRGDEKPAVDTTAFGGVTNLGRRLKESEGLLLKSPTGTTYLVFASDPEKGLPGAGAVRAKIDLTNKVITGALRISNPTPRLASTALINSIPEVNELKALEVPDKGSSISAYTMTGGRKVGDVVRTQRADSSYAYYLLLKDGVQQIQQAVADLMQTASSTSGGWPTVSLADVNNAPNTQNPVAMKDFPKVVPTIVPISEQTTTCLNWGVQNNKPVTWVGLANATPTPDPKLRAVELAQADGSGDKVDKFFMPPGKAAVVRSSTSENNFDKGPIFLVSDRGVRFGIPDKKTAEGLGLGTNYAPAPEVILRTLPTGPTLDPKEAARMFDAVELEDTGGKRRVTPTANPAAGG</sequence>
<comment type="subcellular location">
    <subcellularLocation>
        <location evidence="1">Cell membrane</location>
        <topology evidence="1">Single-pass membrane protein</topology>
    </subcellularLocation>
</comment>
<evidence type="ECO:0000256" key="6">
    <source>
        <dbReference type="ARBA" id="ARBA00022801"/>
    </source>
</evidence>
<evidence type="ECO:0000256" key="1">
    <source>
        <dbReference type="ARBA" id="ARBA00004162"/>
    </source>
</evidence>
<dbReference type="Gene3D" id="2.40.50.910">
    <property type="entry name" value="Type VII secretion system EccB, repeat 3 domain"/>
    <property type="match status" value="1"/>
</dbReference>
<keyword evidence="3" id="KW-1003">Cell membrane</keyword>
<protein>
    <submittedName>
        <fullName evidence="11">Type VII secretion protein EccB</fullName>
    </submittedName>
</protein>
<keyword evidence="8 10" id="KW-1133">Transmembrane helix</keyword>
<feature type="transmembrane region" description="Helical" evidence="10">
    <location>
        <begin position="21"/>
        <end position="44"/>
    </location>
</feature>